<accession>A0ACC1NGQ4</accession>
<dbReference type="EMBL" id="JANJQO010000396">
    <property type="protein sequence ID" value="KAJ2978223.1"/>
    <property type="molecule type" value="Genomic_DNA"/>
</dbReference>
<name>A0ACC1NGQ4_9HYPO</name>
<proteinExistence type="predicted"/>
<sequence length="433" mass="48495">MLSRLLFFKPPKAKASCIRNYAHGLNLGLHASSQLRPRHLVPQFRRTLTSITSNNILKPPPAGLQSKARPPTTVSWRRRSATASTRPLYASRAFASRGQPPFPPSIRTADLTTIDLLLLQADDQAEMRKLHHAASTQGFLYLKHHDIDPSFLFDLASGLFSLPVSEKMKYDMGRSGHYFGYKPRGSQYIDANGTPDKQEYFNLSKDEILGEAKGAKDQPHALRSQWDNLETFTRQSHETALTLLGALSAGLKIDPSLLLSRHQLERPSGDHTRVTWTPPGIDDNAITFGGHTDFGSITLLFNQLGGLQIINPEDEEWMYVEPRPECAIVNFGDSIVKLLGGRVHSGMHRVVRAPGDQSRLPRVSVAYFMRPNGDVQLKSIMPDDRSSTQAKAMTADEWILHRAVHRNTMNYKGRDSFILSKGTEHRDLEENNS</sequence>
<reference evidence="1" key="1">
    <citation type="submission" date="2022-08" db="EMBL/GenBank/DDBJ databases">
        <title>Genome Sequence of Lecanicillium fungicola.</title>
        <authorList>
            <person name="Buettner E."/>
        </authorList>
    </citation>
    <scope>NUCLEOTIDE SEQUENCE</scope>
    <source>
        <strain evidence="1">Babe33</strain>
    </source>
</reference>
<gene>
    <name evidence="1" type="ORF">NQ176_g3933</name>
</gene>
<comment type="caution">
    <text evidence="1">The sequence shown here is derived from an EMBL/GenBank/DDBJ whole genome shotgun (WGS) entry which is preliminary data.</text>
</comment>
<organism evidence="1 2">
    <name type="scientific">Zarea fungicola</name>
    <dbReference type="NCBI Taxonomy" id="93591"/>
    <lineage>
        <taxon>Eukaryota</taxon>
        <taxon>Fungi</taxon>
        <taxon>Dikarya</taxon>
        <taxon>Ascomycota</taxon>
        <taxon>Pezizomycotina</taxon>
        <taxon>Sordariomycetes</taxon>
        <taxon>Hypocreomycetidae</taxon>
        <taxon>Hypocreales</taxon>
        <taxon>Cordycipitaceae</taxon>
        <taxon>Zarea</taxon>
    </lineage>
</organism>
<evidence type="ECO:0000313" key="2">
    <source>
        <dbReference type="Proteomes" id="UP001143910"/>
    </source>
</evidence>
<protein>
    <submittedName>
        <fullName evidence="1">Uncharacterized protein</fullName>
    </submittedName>
</protein>
<dbReference type="Proteomes" id="UP001143910">
    <property type="component" value="Unassembled WGS sequence"/>
</dbReference>
<evidence type="ECO:0000313" key="1">
    <source>
        <dbReference type="EMBL" id="KAJ2978223.1"/>
    </source>
</evidence>
<keyword evidence="2" id="KW-1185">Reference proteome</keyword>